<feature type="transmembrane region" description="Helical" evidence="11">
    <location>
        <begin position="276"/>
        <end position="297"/>
    </location>
</feature>
<evidence type="ECO:0000256" key="1">
    <source>
        <dbReference type="ARBA" id="ARBA00004651"/>
    </source>
</evidence>
<evidence type="ECO:0000256" key="4">
    <source>
        <dbReference type="ARBA" id="ARBA00022692"/>
    </source>
</evidence>
<dbReference type="CDD" id="cd06225">
    <property type="entry name" value="HAMP"/>
    <property type="match status" value="1"/>
</dbReference>
<reference evidence="14 15" key="1">
    <citation type="submission" date="2016-11" db="EMBL/GenBank/DDBJ databases">
        <authorList>
            <person name="Jaros S."/>
            <person name="Januszkiewicz K."/>
            <person name="Wedrychowicz H."/>
        </authorList>
    </citation>
    <scope>NUCLEOTIDE SEQUENCE [LARGE SCALE GENOMIC DNA]</scope>
    <source>
        <strain evidence="14 15">DSM 10502</strain>
    </source>
</reference>
<keyword evidence="4 11" id="KW-0812">Transmembrane</keyword>
<dbReference type="CDD" id="cd12913">
    <property type="entry name" value="PDC1_MCP_like"/>
    <property type="match status" value="1"/>
</dbReference>
<dbReference type="GO" id="GO:0007165">
    <property type="term" value="P:signal transduction"/>
    <property type="evidence" value="ECO:0007669"/>
    <property type="project" value="UniProtKB-KW"/>
</dbReference>
<dbReference type="Gene3D" id="3.30.450.20">
    <property type="entry name" value="PAS domain"/>
    <property type="match status" value="2"/>
</dbReference>
<keyword evidence="7 9" id="KW-0807">Transducer</keyword>
<gene>
    <name evidence="14" type="ORF">SAMN02745190_00654</name>
</gene>
<keyword evidence="15" id="KW-1185">Reference proteome</keyword>
<dbReference type="OrthoDB" id="136416at2"/>
<dbReference type="SUPFAM" id="SSF58104">
    <property type="entry name" value="Methyl-accepting chemotaxis protein (MCP) signaling domain"/>
    <property type="match status" value="1"/>
</dbReference>
<dbReference type="Gene3D" id="1.10.8.500">
    <property type="entry name" value="HAMP domain in histidine kinase"/>
    <property type="match status" value="1"/>
</dbReference>
<sequence>MGIRQKFFALAGAVGLLLAVVSVVGFITAKNNLEESISQEIRATIKAQGEELEGWLSEKGASATYAASLMTGFKGDMARIKSIDSLSLVADDPDILDLNIGAEDGYFASLKTGDGTGRLDPRTRPWYNDAKKAGKTVFTDPYVDRNTNKLVVSAVAPFKVNGSFGGTLCTDLGLDVLTKQVDQLKYHGEGIGIVVDKAGKILAASNGLEPMSELKSVPGIGAHYDEMAKNHEGFFTFKSPEGEKVFAYMTIPSTNWILGLSVPYDFVYASLNRLKITYGILSIAGIVLITFLCLQFAGRITRPIIELEGSAKEMAKGNLHMPDIPVSSADEIGSLTQAFNDMHKNLKSLISQMTSTSEQLASSAEELTAGAQQSAQAATNVAETVVEVAGGMEKQLTNIDTAKENVDSASEDINSMTVQAREAAENSASTKEAAIRGESLMQGAMTRMEQIEKSVMSSADVVKKLGENSQQIGQIVESISAIADQTNLLALNAAIEAARAGEAGRGFSVVAEEVRKLAEQSQDSAEEIKKRISVIQKDTEEAVVSMQSGTDEVQQGTAAIREVGEQFSKIMDMVNDIEEQVRGISTSVDKVSTNTTNIVSAVDDIDDVSRKTSEHTQAISAAAEEQSASSEEIASASQALATLATDLQTAIGRFKV</sequence>
<dbReference type="EMBL" id="FQUG01000003">
    <property type="protein sequence ID" value="SHE55930.1"/>
    <property type="molecule type" value="Genomic_DNA"/>
</dbReference>
<evidence type="ECO:0000256" key="11">
    <source>
        <dbReference type="SAM" id="Phobius"/>
    </source>
</evidence>
<dbReference type="CDD" id="cd12912">
    <property type="entry name" value="PDC2_MCP_like"/>
    <property type="match status" value="1"/>
</dbReference>
<keyword evidence="10" id="KW-0175">Coiled coil</keyword>
<dbReference type="InterPro" id="IPR003660">
    <property type="entry name" value="HAMP_dom"/>
</dbReference>
<evidence type="ECO:0000256" key="5">
    <source>
        <dbReference type="ARBA" id="ARBA00022989"/>
    </source>
</evidence>
<evidence type="ECO:0000256" key="9">
    <source>
        <dbReference type="PROSITE-ProRule" id="PRU00284"/>
    </source>
</evidence>
<dbReference type="STRING" id="1123243.SAMN02745190_00654"/>
<proteinExistence type="inferred from homology"/>
<dbReference type="SUPFAM" id="SSF103190">
    <property type="entry name" value="Sensory domain-like"/>
    <property type="match status" value="1"/>
</dbReference>
<dbReference type="Gene3D" id="1.10.287.950">
    <property type="entry name" value="Methyl-accepting chemotaxis protein"/>
    <property type="match status" value="1"/>
</dbReference>
<evidence type="ECO:0000313" key="15">
    <source>
        <dbReference type="Proteomes" id="UP000184404"/>
    </source>
</evidence>
<feature type="domain" description="Methyl-accepting transducer" evidence="12">
    <location>
        <begin position="370"/>
        <end position="641"/>
    </location>
</feature>
<evidence type="ECO:0000256" key="3">
    <source>
        <dbReference type="ARBA" id="ARBA00022500"/>
    </source>
</evidence>
<dbReference type="Pfam" id="PF00015">
    <property type="entry name" value="MCPsignal"/>
    <property type="match status" value="1"/>
</dbReference>
<feature type="transmembrane region" description="Helical" evidence="11">
    <location>
        <begin position="245"/>
        <end position="264"/>
    </location>
</feature>
<dbReference type="InterPro" id="IPR033479">
    <property type="entry name" value="dCache_1"/>
</dbReference>
<evidence type="ECO:0000256" key="2">
    <source>
        <dbReference type="ARBA" id="ARBA00022475"/>
    </source>
</evidence>
<keyword evidence="5 11" id="KW-1133">Transmembrane helix</keyword>
<evidence type="ECO:0000256" key="10">
    <source>
        <dbReference type="SAM" id="Coils"/>
    </source>
</evidence>
<comment type="similarity">
    <text evidence="8">Belongs to the methyl-accepting chemotaxis (MCP) protein family.</text>
</comment>
<dbReference type="Pfam" id="PF00672">
    <property type="entry name" value="HAMP"/>
    <property type="match status" value="1"/>
</dbReference>
<dbReference type="PROSITE" id="PS50885">
    <property type="entry name" value="HAMP"/>
    <property type="match status" value="1"/>
</dbReference>
<dbReference type="RefSeq" id="WP_072934770.1">
    <property type="nucleotide sequence ID" value="NZ_FQUG01000003.1"/>
</dbReference>
<dbReference type="Proteomes" id="UP000184404">
    <property type="component" value="Unassembled WGS sequence"/>
</dbReference>
<dbReference type="PANTHER" id="PTHR32089">
    <property type="entry name" value="METHYL-ACCEPTING CHEMOTAXIS PROTEIN MCPB"/>
    <property type="match status" value="1"/>
</dbReference>
<keyword evidence="2" id="KW-1003">Cell membrane</keyword>
<dbReference type="SMART" id="SM00283">
    <property type="entry name" value="MA"/>
    <property type="match status" value="1"/>
</dbReference>
<dbReference type="InterPro" id="IPR029151">
    <property type="entry name" value="Sensor-like_sf"/>
</dbReference>
<dbReference type="Pfam" id="PF02743">
    <property type="entry name" value="dCache_1"/>
    <property type="match status" value="1"/>
</dbReference>
<dbReference type="CDD" id="cd11386">
    <property type="entry name" value="MCP_signal"/>
    <property type="match status" value="1"/>
</dbReference>
<dbReference type="AlphaFoldDB" id="A0A1M4UH97"/>
<dbReference type="PANTHER" id="PTHR32089:SF112">
    <property type="entry name" value="LYSOZYME-LIKE PROTEIN-RELATED"/>
    <property type="match status" value="1"/>
</dbReference>
<dbReference type="GO" id="GO:0005886">
    <property type="term" value="C:plasma membrane"/>
    <property type="evidence" value="ECO:0007669"/>
    <property type="project" value="UniProtKB-SubCell"/>
</dbReference>
<evidence type="ECO:0000313" key="14">
    <source>
        <dbReference type="EMBL" id="SHE55930.1"/>
    </source>
</evidence>
<keyword evidence="6 11" id="KW-0472">Membrane</keyword>
<feature type="domain" description="HAMP" evidence="13">
    <location>
        <begin position="298"/>
        <end position="351"/>
    </location>
</feature>
<protein>
    <submittedName>
        <fullName evidence="14">Methyl-accepting chemotaxis sensory transducer with Cache sensor</fullName>
    </submittedName>
</protein>
<evidence type="ECO:0000256" key="7">
    <source>
        <dbReference type="ARBA" id="ARBA00023224"/>
    </source>
</evidence>
<name>A0A1M4UH97_9FIRM</name>
<organism evidence="14 15">
    <name type="scientific">Schwartzia succinivorans DSM 10502</name>
    <dbReference type="NCBI Taxonomy" id="1123243"/>
    <lineage>
        <taxon>Bacteria</taxon>
        <taxon>Bacillati</taxon>
        <taxon>Bacillota</taxon>
        <taxon>Negativicutes</taxon>
        <taxon>Selenomonadales</taxon>
        <taxon>Selenomonadaceae</taxon>
        <taxon>Schwartzia</taxon>
    </lineage>
</organism>
<dbReference type="GO" id="GO:0006935">
    <property type="term" value="P:chemotaxis"/>
    <property type="evidence" value="ECO:0007669"/>
    <property type="project" value="UniProtKB-KW"/>
</dbReference>
<evidence type="ECO:0000256" key="6">
    <source>
        <dbReference type="ARBA" id="ARBA00023136"/>
    </source>
</evidence>
<evidence type="ECO:0000259" key="12">
    <source>
        <dbReference type="PROSITE" id="PS50111"/>
    </source>
</evidence>
<evidence type="ECO:0000259" key="13">
    <source>
        <dbReference type="PROSITE" id="PS50885"/>
    </source>
</evidence>
<dbReference type="SMART" id="SM00304">
    <property type="entry name" value="HAMP"/>
    <property type="match status" value="1"/>
</dbReference>
<dbReference type="PROSITE" id="PS50111">
    <property type="entry name" value="CHEMOTAXIS_TRANSDUC_2"/>
    <property type="match status" value="1"/>
</dbReference>
<dbReference type="InterPro" id="IPR004089">
    <property type="entry name" value="MCPsignal_dom"/>
</dbReference>
<evidence type="ECO:0000256" key="8">
    <source>
        <dbReference type="ARBA" id="ARBA00029447"/>
    </source>
</evidence>
<feature type="coiled-coil region" evidence="10">
    <location>
        <begin position="392"/>
        <end position="426"/>
    </location>
</feature>
<accession>A0A1M4UH97</accession>
<comment type="subcellular location">
    <subcellularLocation>
        <location evidence="1">Cell membrane</location>
        <topology evidence="1">Multi-pass membrane protein</topology>
    </subcellularLocation>
</comment>
<keyword evidence="3" id="KW-0145">Chemotaxis</keyword>